<dbReference type="EMBL" id="QZCG01000014">
    <property type="protein sequence ID" value="RJE82663.1"/>
    <property type="molecule type" value="Genomic_DNA"/>
</dbReference>
<evidence type="ECO:0000313" key="2">
    <source>
        <dbReference type="EMBL" id="RJE82663.1"/>
    </source>
</evidence>
<protein>
    <submittedName>
        <fullName evidence="2">Uncharacterized protein</fullName>
    </submittedName>
</protein>
<accession>A0A418SNZ2</accession>
<name>A0A418SNZ2_9RHOB</name>
<proteinExistence type="predicted"/>
<dbReference type="Proteomes" id="UP000284202">
    <property type="component" value="Unassembled WGS sequence"/>
</dbReference>
<dbReference type="AlphaFoldDB" id="A0A418SNZ2"/>
<feature type="chain" id="PRO_5019060967" evidence="1">
    <location>
        <begin position="22"/>
        <end position="177"/>
    </location>
</feature>
<dbReference type="RefSeq" id="WP_119751347.1">
    <property type="nucleotide sequence ID" value="NZ_QZCG01000014.1"/>
</dbReference>
<keyword evidence="3" id="KW-1185">Reference proteome</keyword>
<feature type="signal peptide" evidence="1">
    <location>
        <begin position="1"/>
        <end position="21"/>
    </location>
</feature>
<evidence type="ECO:0000313" key="3">
    <source>
        <dbReference type="Proteomes" id="UP000284202"/>
    </source>
</evidence>
<dbReference type="PROSITE" id="PS51257">
    <property type="entry name" value="PROKAR_LIPOPROTEIN"/>
    <property type="match status" value="1"/>
</dbReference>
<keyword evidence="1" id="KW-0732">Signal</keyword>
<comment type="caution">
    <text evidence="2">The sequence shown here is derived from an EMBL/GenBank/DDBJ whole genome shotgun (WGS) entry which is preliminary data.</text>
</comment>
<evidence type="ECO:0000256" key="1">
    <source>
        <dbReference type="SAM" id="SignalP"/>
    </source>
</evidence>
<gene>
    <name evidence="2" type="ORF">D3P04_18440</name>
</gene>
<organism evidence="2 3">
    <name type="scientific">Paracoccus onubensis</name>
    <dbReference type="NCBI Taxonomy" id="1675788"/>
    <lineage>
        <taxon>Bacteria</taxon>
        <taxon>Pseudomonadati</taxon>
        <taxon>Pseudomonadota</taxon>
        <taxon>Alphaproteobacteria</taxon>
        <taxon>Rhodobacterales</taxon>
        <taxon>Paracoccaceae</taxon>
        <taxon>Paracoccus</taxon>
    </lineage>
</organism>
<sequence length="177" mass="18273">MHKIFKLVAVSLIGATLAACAGPGPKQAVLSAQQAQQISVREAQIDVSAIGAATSGRKVPASTVRDELRKASGVLLWSNGPRDAVAVVKIDSVNIIGVGQTVLIGGESTMRGSVSLVDAKTRDVIVPPQEISSGGGGYTPGGLIGAATLEDKSLETTQLATEFMRRARLAIYNPNPK</sequence>
<dbReference type="OrthoDB" id="7869111at2"/>
<reference evidence="3" key="1">
    <citation type="submission" date="2018-09" db="EMBL/GenBank/DDBJ databases">
        <title>Acidovorax cavernicola nov. sp. isolated from Gruta de las Maravillas (Aracena, Spain).</title>
        <authorList>
            <person name="Jurado V."/>
            <person name="Gutierrez-Patricio S."/>
            <person name="Gonzalez-Pimentel J.L."/>
            <person name="Miller A.Z."/>
            <person name="Laiz L."/>
            <person name="Saiz-Jimenez C."/>
        </authorList>
    </citation>
    <scope>NUCLEOTIDE SEQUENCE [LARGE SCALE GENOMIC DNA]</scope>
    <source>
        <strain evidence="3">1011MAR3C25</strain>
    </source>
</reference>